<keyword evidence="2" id="KW-1185">Reference proteome</keyword>
<accession>A0A1Z4JB02</accession>
<gene>
    <name evidence="1" type="ORF">NIES2135_07240</name>
</gene>
<dbReference type="Proteomes" id="UP000217895">
    <property type="component" value="Chromosome"/>
</dbReference>
<protein>
    <submittedName>
        <fullName evidence="1">Uncharacterized protein</fullName>
    </submittedName>
</protein>
<evidence type="ECO:0000313" key="1">
    <source>
        <dbReference type="EMBL" id="BAY53911.1"/>
    </source>
</evidence>
<reference evidence="1 2" key="1">
    <citation type="submission" date="2017-06" db="EMBL/GenBank/DDBJ databases">
        <title>Genome sequencing of cyanobaciteial culture collection at National Institute for Environmental Studies (NIES).</title>
        <authorList>
            <person name="Hirose Y."/>
            <person name="Shimura Y."/>
            <person name="Fujisawa T."/>
            <person name="Nakamura Y."/>
            <person name="Kawachi M."/>
        </authorList>
    </citation>
    <scope>NUCLEOTIDE SEQUENCE [LARGE SCALE GENOMIC DNA]</scope>
    <source>
        <strain evidence="1 2">NIES-2135</strain>
    </source>
</reference>
<organism evidence="1 2">
    <name type="scientific">Leptolyngbya boryana NIES-2135</name>
    <dbReference type="NCBI Taxonomy" id="1973484"/>
    <lineage>
        <taxon>Bacteria</taxon>
        <taxon>Bacillati</taxon>
        <taxon>Cyanobacteriota</taxon>
        <taxon>Cyanophyceae</taxon>
        <taxon>Leptolyngbyales</taxon>
        <taxon>Leptolyngbyaceae</taxon>
        <taxon>Leptolyngbya group</taxon>
        <taxon>Leptolyngbya</taxon>
    </lineage>
</organism>
<dbReference type="AlphaFoldDB" id="A0A1Z4JB02"/>
<name>A0A1Z4JB02_LEPBY</name>
<dbReference type="EMBL" id="AP018203">
    <property type="protein sequence ID" value="BAY53911.1"/>
    <property type="molecule type" value="Genomic_DNA"/>
</dbReference>
<evidence type="ECO:0000313" key="2">
    <source>
        <dbReference type="Proteomes" id="UP000217895"/>
    </source>
</evidence>
<sequence>MPRYLEESIRWVQQMENTYRTILTKQRPIVESDSIFETALVRACGYWMLDTLTRHLESALRKDLNWGISTTRQRILARLEAFITTTQEFN</sequence>
<proteinExistence type="predicted"/>